<keyword evidence="4" id="KW-0406">Ion transport</keyword>
<protein>
    <submittedName>
        <fullName evidence="7">K(+)/H(+) antiporter NhaP2</fullName>
    </submittedName>
</protein>
<proteinExistence type="predicted"/>
<dbReference type="GO" id="GO:0005886">
    <property type="term" value="C:plasma membrane"/>
    <property type="evidence" value="ECO:0007669"/>
    <property type="project" value="UniProtKB-SubCell"/>
</dbReference>
<keyword evidence="2" id="KW-0813">Transport</keyword>
<sequence length="133" mass="14957">MFATYALTNSLPIANEIFNTVFIIALLSVVVQGTMIPTMAKGLDLVEDEASVFKTFNDYQDEIHTQLVEYAVKEDNRLINKTISESKIPNEILIVMIKRKDEIIIPNGSSIIKLGDILVFTANNLEKFTHLLN</sequence>
<dbReference type="PROSITE" id="PS51202">
    <property type="entry name" value="RCK_C"/>
    <property type="match status" value="1"/>
</dbReference>
<keyword evidence="5" id="KW-0812">Transmembrane</keyword>
<evidence type="ECO:0000256" key="3">
    <source>
        <dbReference type="ARBA" id="ARBA00022449"/>
    </source>
</evidence>
<feature type="transmembrane region" description="Helical" evidence="5">
    <location>
        <begin position="17"/>
        <end position="36"/>
    </location>
</feature>
<dbReference type="GO" id="GO:0006813">
    <property type="term" value="P:potassium ion transport"/>
    <property type="evidence" value="ECO:0007669"/>
    <property type="project" value="InterPro"/>
</dbReference>
<evidence type="ECO:0000256" key="2">
    <source>
        <dbReference type="ARBA" id="ARBA00022448"/>
    </source>
</evidence>
<dbReference type="InterPro" id="IPR006037">
    <property type="entry name" value="RCK_C"/>
</dbReference>
<accession>A0A645IGS6</accession>
<evidence type="ECO:0000256" key="1">
    <source>
        <dbReference type="ARBA" id="ARBA00004651"/>
    </source>
</evidence>
<feature type="domain" description="RCK C-terminal" evidence="6">
    <location>
        <begin position="54"/>
        <end position="133"/>
    </location>
</feature>
<gene>
    <name evidence="7" type="primary">nhaP2_10</name>
    <name evidence="7" type="ORF">SDC9_198112</name>
</gene>
<keyword evidence="5" id="KW-0472">Membrane</keyword>
<keyword evidence="5" id="KW-1133">Transmembrane helix</keyword>
<dbReference type="SUPFAM" id="SSF116726">
    <property type="entry name" value="TrkA C-terminal domain-like"/>
    <property type="match status" value="1"/>
</dbReference>
<evidence type="ECO:0000256" key="4">
    <source>
        <dbReference type="ARBA" id="ARBA00023065"/>
    </source>
</evidence>
<evidence type="ECO:0000313" key="7">
    <source>
        <dbReference type="EMBL" id="MPN50485.1"/>
    </source>
</evidence>
<name>A0A645IGS6_9ZZZZ</name>
<dbReference type="PANTHER" id="PTHR32507:SF7">
    <property type="entry name" value="K(+)_H(+) ANTIPORTER NHAP2"/>
    <property type="match status" value="1"/>
</dbReference>
<evidence type="ECO:0000256" key="5">
    <source>
        <dbReference type="SAM" id="Phobius"/>
    </source>
</evidence>
<comment type="subcellular location">
    <subcellularLocation>
        <location evidence="1">Cell membrane</location>
        <topology evidence="1">Multi-pass membrane protein</topology>
    </subcellularLocation>
</comment>
<dbReference type="InterPro" id="IPR036721">
    <property type="entry name" value="RCK_C_sf"/>
</dbReference>
<dbReference type="Gene3D" id="3.30.70.1450">
    <property type="entry name" value="Regulator of K+ conductance, C-terminal domain"/>
    <property type="match status" value="1"/>
</dbReference>
<organism evidence="7">
    <name type="scientific">bioreactor metagenome</name>
    <dbReference type="NCBI Taxonomy" id="1076179"/>
    <lineage>
        <taxon>unclassified sequences</taxon>
        <taxon>metagenomes</taxon>
        <taxon>ecological metagenomes</taxon>
    </lineage>
</organism>
<keyword evidence="3" id="KW-0050">Antiport</keyword>
<dbReference type="EMBL" id="VSSQ01114710">
    <property type="protein sequence ID" value="MPN50485.1"/>
    <property type="molecule type" value="Genomic_DNA"/>
</dbReference>
<dbReference type="AlphaFoldDB" id="A0A645IGS6"/>
<evidence type="ECO:0000259" key="6">
    <source>
        <dbReference type="PROSITE" id="PS51202"/>
    </source>
</evidence>
<reference evidence="7" key="1">
    <citation type="submission" date="2019-08" db="EMBL/GenBank/DDBJ databases">
        <authorList>
            <person name="Kucharzyk K."/>
            <person name="Murdoch R.W."/>
            <person name="Higgins S."/>
            <person name="Loffler F."/>
        </authorList>
    </citation>
    <scope>NUCLEOTIDE SEQUENCE</scope>
</reference>
<comment type="caution">
    <text evidence="7">The sequence shown here is derived from an EMBL/GenBank/DDBJ whole genome shotgun (WGS) entry which is preliminary data.</text>
</comment>
<dbReference type="Pfam" id="PF02080">
    <property type="entry name" value="TrkA_C"/>
    <property type="match status" value="1"/>
</dbReference>
<dbReference type="GO" id="GO:0015297">
    <property type="term" value="F:antiporter activity"/>
    <property type="evidence" value="ECO:0007669"/>
    <property type="project" value="UniProtKB-KW"/>
</dbReference>
<dbReference type="PANTHER" id="PTHR32507">
    <property type="entry name" value="NA(+)/H(+) ANTIPORTER 1"/>
    <property type="match status" value="1"/>
</dbReference>
<dbReference type="GO" id="GO:0008324">
    <property type="term" value="F:monoatomic cation transmembrane transporter activity"/>
    <property type="evidence" value="ECO:0007669"/>
    <property type="project" value="InterPro"/>
</dbReference>